<name>A0A1I0X0T9_9PSEU</name>
<proteinExistence type="predicted"/>
<gene>
    <name evidence="1" type="ORF">SAMN05216266_102378</name>
</gene>
<evidence type="ECO:0008006" key="3">
    <source>
        <dbReference type="Google" id="ProtNLM"/>
    </source>
</evidence>
<sequence length="89" mass="10100">MDATDDADEAPQYWVAHVRRALAEDERTAELGVRVNMRGSHIHLSGEVATEVRKSELDQVLGELAPRMRVHNDVRIVDAGEPTRREELR</sequence>
<accession>A0A1I0X0T9</accession>
<dbReference type="RefSeq" id="WP_091670703.1">
    <property type="nucleotide sequence ID" value="NZ_FOKG01000002.1"/>
</dbReference>
<evidence type="ECO:0000313" key="2">
    <source>
        <dbReference type="Proteomes" id="UP000243799"/>
    </source>
</evidence>
<dbReference type="STRING" id="490629.SAMN05216266_102378"/>
<reference evidence="2" key="1">
    <citation type="submission" date="2016-10" db="EMBL/GenBank/DDBJ databases">
        <authorList>
            <person name="Varghese N."/>
            <person name="Submissions S."/>
        </authorList>
    </citation>
    <scope>NUCLEOTIDE SEQUENCE [LARGE SCALE GENOMIC DNA]</scope>
    <source>
        <strain evidence="2">CGMCC 4.3568</strain>
    </source>
</reference>
<dbReference type="OrthoDB" id="4474880at2"/>
<organism evidence="1 2">
    <name type="scientific">Amycolatopsis marina</name>
    <dbReference type="NCBI Taxonomy" id="490629"/>
    <lineage>
        <taxon>Bacteria</taxon>
        <taxon>Bacillati</taxon>
        <taxon>Actinomycetota</taxon>
        <taxon>Actinomycetes</taxon>
        <taxon>Pseudonocardiales</taxon>
        <taxon>Pseudonocardiaceae</taxon>
        <taxon>Amycolatopsis</taxon>
    </lineage>
</organism>
<dbReference type="EMBL" id="FOKG01000002">
    <property type="protein sequence ID" value="SFA94511.1"/>
    <property type="molecule type" value="Genomic_DNA"/>
</dbReference>
<keyword evidence="2" id="KW-1185">Reference proteome</keyword>
<dbReference type="AlphaFoldDB" id="A0A1I0X0T9"/>
<protein>
    <recommendedName>
        <fullName evidence="3">BON domain-containing protein</fullName>
    </recommendedName>
</protein>
<dbReference type="Proteomes" id="UP000243799">
    <property type="component" value="Unassembled WGS sequence"/>
</dbReference>
<evidence type="ECO:0000313" key="1">
    <source>
        <dbReference type="EMBL" id="SFA94511.1"/>
    </source>
</evidence>